<keyword evidence="2" id="KW-1185">Reference proteome</keyword>
<reference evidence="1 2" key="1">
    <citation type="journal article" date="2018" name="Sci. Rep.">
        <title>Genomic signatures of local adaptation to the degree of environmental predictability in rotifers.</title>
        <authorList>
            <person name="Franch-Gras L."/>
            <person name="Hahn C."/>
            <person name="Garcia-Roger E.M."/>
            <person name="Carmona M.J."/>
            <person name="Serra M."/>
            <person name="Gomez A."/>
        </authorList>
    </citation>
    <scope>NUCLEOTIDE SEQUENCE [LARGE SCALE GENOMIC DNA]</scope>
    <source>
        <strain evidence="1">HYR1</strain>
    </source>
</reference>
<name>A0A3M7S7K3_BRAPC</name>
<proteinExistence type="predicted"/>
<evidence type="ECO:0000313" key="1">
    <source>
        <dbReference type="EMBL" id="RNA31550.1"/>
    </source>
</evidence>
<organism evidence="1 2">
    <name type="scientific">Brachionus plicatilis</name>
    <name type="common">Marine rotifer</name>
    <name type="synonym">Brachionus muelleri</name>
    <dbReference type="NCBI Taxonomy" id="10195"/>
    <lineage>
        <taxon>Eukaryota</taxon>
        <taxon>Metazoa</taxon>
        <taxon>Spiralia</taxon>
        <taxon>Gnathifera</taxon>
        <taxon>Rotifera</taxon>
        <taxon>Eurotatoria</taxon>
        <taxon>Monogononta</taxon>
        <taxon>Pseudotrocha</taxon>
        <taxon>Ploima</taxon>
        <taxon>Brachionidae</taxon>
        <taxon>Brachionus</taxon>
    </lineage>
</organism>
<sequence>MKNYLTFISTFFISFLYTLSKVLFTHLLKLCAIFSFDLAPFVYTVPPSYNQIVCIPNSFFTMSIKICFLKDSSKYEKKNLYFVKINTYRAVQLFSTIHYIHMKKKLANQSKKLNYFISEKRRKISVTVLLRYREFTTIYKNI</sequence>
<comment type="caution">
    <text evidence="1">The sequence shown here is derived from an EMBL/GenBank/DDBJ whole genome shotgun (WGS) entry which is preliminary data.</text>
</comment>
<dbReference type="AlphaFoldDB" id="A0A3M7S7K3"/>
<accession>A0A3M7S7K3</accession>
<gene>
    <name evidence="1" type="ORF">BpHYR1_018919</name>
</gene>
<dbReference type="Proteomes" id="UP000276133">
    <property type="component" value="Unassembled WGS sequence"/>
</dbReference>
<protein>
    <submittedName>
        <fullName evidence="1">Uncharacterized protein</fullName>
    </submittedName>
</protein>
<dbReference type="EMBL" id="REGN01001929">
    <property type="protein sequence ID" value="RNA31550.1"/>
    <property type="molecule type" value="Genomic_DNA"/>
</dbReference>
<evidence type="ECO:0000313" key="2">
    <source>
        <dbReference type="Proteomes" id="UP000276133"/>
    </source>
</evidence>